<dbReference type="Gene3D" id="1.10.287.470">
    <property type="entry name" value="Helix hairpin bin"/>
    <property type="match status" value="1"/>
</dbReference>
<evidence type="ECO:0000313" key="7">
    <source>
        <dbReference type="EMBL" id="SPF77119.1"/>
    </source>
</evidence>
<dbReference type="RefSeq" id="WP_108857073.1">
    <property type="nucleotide sequence ID" value="NZ_OMOI01000001.1"/>
</dbReference>
<dbReference type="SUPFAM" id="SSF111369">
    <property type="entry name" value="HlyD-like secretion proteins"/>
    <property type="match status" value="1"/>
</dbReference>
<keyword evidence="8" id="KW-1185">Reference proteome</keyword>
<evidence type="ECO:0000259" key="6">
    <source>
        <dbReference type="Pfam" id="PF25954"/>
    </source>
</evidence>
<keyword evidence="5" id="KW-0812">Transmembrane</keyword>
<accession>A0A2R8AMN8</accession>
<keyword evidence="5" id="KW-0472">Membrane</keyword>
<dbReference type="InterPro" id="IPR006143">
    <property type="entry name" value="RND_pump_MFP"/>
</dbReference>
<dbReference type="Proteomes" id="UP000244911">
    <property type="component" value="Unassembled WGS sequence"/>
</dbReference>
<feature type="coiled-coil region" evidence="4">
    <location>
        <begin position="110"/>
        <end position="151"/>
    </location>
</feature>
<dbReference type="EMBL" id="OMOI01000001">
    <property type="protein sequence ID" value="SPF77119.1"/>
    <property type="molecule type" value="Genomic_DNA"/>
</dbReference>
<keyword evidence="5" id="KW-1133">Transmembrane helix</keyword>
<evidence type="ECO:0000256" key="1">
    <source>
        <dbReference type="ARBA" id="ARBA00004196"/>
    </source>
</evidence>
<dbReference type="Gene3D" id="2.40.50.100">
    <property type="match status" value="1"/>
</dbReference>
<proteinExistence type="inferred from homology"/>
<evidence type="ECO:0000256" key="5">
    <source>
        <dbReference type="SAM" id="Phobius"/>
    </source>
</evidence>
<evidence type="ECO:0000256" key="2">
    <source>
        <dbReference type="ARBA" id="ARBA00009477"/>
    </source>
</evidence>
<dbReference type="GO" id="GO:0022857">
    <property type="term" value="F:transmembrane transporter activity"/>
    <property type="evidence" value="ECO:0007669"/>
    <property type="project" value="InterPro"/>
</dbReference>
<feature type="domain" description="CusB-like beta-barrel" evidence="6">
    <location>
        <begin position="242"/>
        <end position="316"/>
    </location>
</feature>
<dbReference type="GO" id="GO:0030313">
    <property type="term" value="C:cell envelope"/>
    <property type="evidence" value="ECO:0007669"/>
    <property type="project" value="UniProtKB-SubCell"/>
</dbReference>
<dbReference type="InterPro" id="IPR058792">
    <property type="entry name" value="Beta-barrel_RND_2"/>
</dbReference>
<comment type="subcellular location">
    <subcellularLocation>
        <location evidence="1">Cell envelope</location>
    </subcellularLocation>
</comment>
<protein>
    <submittedName>
        <fullName evidence="7">Macrolide export protein MacA</fullName>
    </submittedName>
</protein>
<feature type="transmembrane region" description="Helical" evidence="5">
    <location>
        <begin position="21"/>
        <end position="40"/>
    </location>
</feature>
<dbReference type="GO" id="GO:0016020">
    <property type="term" value="C:membrane"/>
    <property type="evidence" value="ECO:0007669"/>
    <property type="project" value="InterPro"/>
</dbReference>
<gene>
    <name evidence="7" type="primary">macA_1</name>
    <name evidence="7" type="ORF">ALP8811_02142</name>
</gene>
<dbReference type="PANTHER" id="PTHR32347:SF14">
    <property type="entry name" value="EFFLUX SYSTEM COMPONENT YKNX-RELATED"/>
    <property type="match status" value="1"/>
</dbReference>
<dbReference type="AlphaFoldDB" id="A0A2R8AMN8"/>
<dbReference type="PANTHER" id="PTHR32347">
    <property type="entry name" value="EFFLUX SYSTEM COMPONENT YKNX-RELATED"/>
    <property type="match status" value="1"/>
</dbReference>
<sequence length="416" mass="43657">MPTSNDDISDKIGLNQKSSRSWLWIGVAALAIGAGGYFFLANGDAAGGSLTYSTEAVVRTDLDVAVSAVGSIEPTDLFDISSELSGTVSEVLVDYNDVVTKGSVLARLDATKLEAQLAVQQASVDNAAAKVELAEATLEEARENYEIGQQLIKRGVESETAFIAQEAAYRRAGADLKSAQASLHLAEANLKLVQVDLEKACICSPVDGVVLDRDIDPGQIVAASFSAPTLFTVAEDLTRMELRVDVDEADIGMVRVGQSASFTVDAYDARSFPAEIFQVRYASETVDGVVTYKAILSVENADMSLRPGMTASADITVASVDDALVVPNAALRYTPSSEKEEITAGGGGSGLVGMIMPSRADGEDAVQNVGKAVYILRNGAPVRVPVQVGESDGSVTEVISDNLSEGDLVVTDEFDG</sequence>
<comment type="similarity">
    <text evidence="2">Belongs to the membrane fusion protein (MFP) (TC 8.A.1) family.</text>
</comment>
<evidence type="ECO:0000313" key="8">
    <source>
        <dbReference type="Proteomes" id="UP000244911"/>
    </source>
</evidence>
<evidence type="ECO:0000256" key="4">
    <source>
        <dbReference type="SAM" id="Coils"/>
    </source>
</evidence>
<dbReference type="NCBIfam" id="TIGR01730">
    <property type="entry name" value="RND_mfp"/>
    <property type="match status" value="1"/>
</dbReference>
<keyword evidence="3 4" id="KW-0175">Coiled coil</keyword>
<dbReference type="OrthoDB" id="9791520at2"/>
<evidence type="ECO:0000256" key="3">
    <source>
        <dbReference type="ARBA" id="ARBA00023054"/>
    </source>
</evidence>
<reference evidence="7 8" key="1">
    <citation type="submission" date="2018-03" db="EMBL/GenBank/DDBJ databases">
        <authorList>
            <person name="Keele B.F."/>
        </authorList>
    </citation>
    <scope>NUCLEOTIDE SEQUENCE [LARGE SCALE GENOMIC DNA]</scope>
    <source>
        <strain evidence="7 8">CECT 8811</strain>
    </source>
</reference>
<organism evidence="7 8">
    <name type="scientific">Aliiroseovarius pelagivivens</name>
    <dbReference type="NCBI Taxonomy" id="1639690"/>
    <lineage>
        <taxon>Bacteria</taxon>
        <taxon>Pseudomonadati</taxon>
        <taxon>Pseudomonadota</taxon>
        <taxon>Alphaproteobacteria</taxon>
        <taxon>Rhodobacterales</taxon>
        <taxon>Paracoccaceae</taxon>
        <taxon>Aliiroseovarius</taxon>
    </lineage>
</organism>
<dbReference type="Pfam" id="PF25954">
    <property type="entry name" value="Beta-barrel_RND_2"/>
    <property type="match status" value="1"/>
</dbReference>
<dbReference type="Gene3D" id="2.40.30.170">
    <property type="match status" value="1"/>
</dbReference>
<dbReference type="InterPro" id="IPR050465">
    <property type="entry name" value="UPF0194_transport"/>
</dbReference>
<name>A0A2R8AMN8_9RHOB</name>